<keyword evidence="2" id="KW-0472">Membrane</keyword>
<evidence type="ECO:0000313" key="4">
    <source>
        <dbReference type="EMBL" id="GAA0628996.1"/>
    </source>
</evidence>
<reference evidence="4 5" key="1">
    <citation type="journal article" date="2019" name="Int. J. Syst. Evol. Microbiol.">
        <title>The Global Catalogue of Microorganisms (GCM) 10K type strain sequencing project: providing services to taxonomists for standard genome sequencing and annotation.</title>
        <authorList>
            <consortium name="The Broad Institute Genomics Platform"/>
            <consortium name="The Broad Institute Genome Sequencing Center for Infectious Disease"/>
            <person name="Wu L."/>
            <person name="Ma J."/>
        </authorList>
    </citation>
    <scope>NUCLEOTIDE SEQUENCE [LARGE SCALE GENOMIC DNA]</scope>
    <source>
        <strain evidence="4 5">JCM 10367</strain>
    </source>
</reference>
<evidence type="ECO:0000256" key="3">
    <source>
        <dbReference type="SAM" id="SignalP"/>
    </source>
</evidence>
<evidence type="ECO:0000313" key="5">
    <source>
        <dbReference type="Proteomes" id="UP001500724"/>
    </source>
</evidence>
<feature type="transmembrane region" description="Helical" evidence="2">
    <location>
        <begin position="144"/>
        <end position="167"/>
    </location>
</feature>
<protein>
    <recommendedName>
        <fullName evidence="6">Secreted protein</fullName>
    </recommendedName>
</protein>
<proteinExistence type="predicted"/>
<name>A0ABN1H4Z6_9ACTN</name>
<keyword evidence="2" id="KW-1133">Transmembrane helix</keyword>
<organism evidence="4 5">
    <name type="scientific">Streptomyces thermocarboxydovorans</name>
    <dbReference type="NCBI Taxonomy" id="59298"/>
    <lineage>
        <taxon>Bacteria</taxon>
        <taxon>Bacillati</taxon>
        <taxon>Actinomycetota</taxon>
        <taxon>Actinomycetes</taxon>
        <taxon>Kitasatosporales</taxon>
        <taxon>Streptomycetaceae</taxon>
        <taxon>Streptomyces</taxon>
    </lineage>
</organism>
<evidence type="ECO:0008006" key="6">
    <source>
        <dbReference type="Google" id="ProtNLM"/>
    </source>
</evidence>
<dbReference type="Proteomes" id="UP001500724">
    <property type="component" value="Unassembled WGS sequence"/>
</dbReference>
<feature type="compositionally biased region" description="Low complexity" evidence="1">
    <location>
        <begin position="116"/>
        <end position="132"/>
    </location>
</feature>
<gene>
    <name evidence="4" type="ORF">GCM10009535_00360</name>
</gene>
<dbReference type="EMBL" id="BAAAGU010000001">
    <property type="protein sequence ID" value="GAA0628996.1"/>
    <property type="molecule type" value="Genomic_DNA"/>
</dbReference>
<evidence type="ECO:0000256" key="1">
    <source>
        <dbReference type="SAM" id="MobiDB-lite"/>
    </source>
</evidence>
<feature type="signal peptide" evidence="3">
    <location>
        <begin position="1"/>
        <end position="30"/>
    </location>
</feature>
<feature type="chain" id="PRO_5046101147" description="Secreted protein" evidence="3">
    <location>
        <begin position="31"/>
        <end position="176"/>
    </location>
</feature>
<feature type="region of interest" description="Disordered" evidence="1">
    <location>
        <begin position="116"/>
        <end position="135"/>
    </location>
</feature>
<dbReference type="RefSeq" id="WP_343997184.1">
    <property type="nucleotide sequence ID" value="NZ_BAAAGU010000001.1"/>
</dbReference>
<keyword evidence="2" id="KW-0812">Transmembrane</keyword>
<evidence type="ECO:0000256" key="2">
    <source>
        <dbReference type="SAM" id="Phobius"/>
    </source>
</evidence>
<comment type="caution">
    <text evidence="4">The sequence shown here is derived from an EMBL/GenBank/DDBJ whole genome shotgun (WGS) entry which is preliminary data.</text>
</comment>
<sequence>MRFAKPLIRTGPTAAAAAALALSLAPPAAAAGISVSTSGSTVSVTTTACTQINGSWGTASLLTGSQATFSQGRQVALSGTSAGQSAAWSNVSRGTYTVIVMCSNGNTAGTQSVVVSSAPTSSPSPTASPSRGVMGGVGGSSTDYGTVTLVAGGALVGTGIVGAAWYLRRRTRPRRL</sequence>
<keyword evidence="3" id="KW-0732">Signal</keyword>
<accession>A0ABN1H4Z6</accession>
<keyword evidence="5" id="KW-1185">Reference proteome</keyword>